<dbReference type="AlphaFoldDB" id="A0A8C6QI30"/>
<protein>
    <recommendedName>
        <fullName evidence="1">WWE domain-containing protein</fullName>
    </recommendedName>
</protein>
<accession>A0A8C6QI30</accession>
<dbReference type="InterPro" id="IPR058055">
    <property type="entry name" value="PA-PLA1"/>
</dbReference>
<dbReference type="GO" id="GO:0030134">
    <property type="term" value="C:COPII-coated ER to Golgi transport vesicle"/>
    <property type="evidence" value="ECO:0007669"/>
    <property type="project" value="TreeGrafter"/>
</dbReference>
<dbReference type="PANTHER" id="PTHR23509">
    <property type="entry name" value="PA-PL1 PHOSPHOLIPASE FAMILY"/>
    <property type="match status" value="1"/>
</dbReference>
<dbReference type="InterPro" id="IPR004170">
    <property type="entry name" value="WWE_dom"/>
</dbReference>
<reference evidence="2" key="1">
    <citation type="submission" date="2025-08" db="UniProtKB">
        <authorList>
            <consortium name="Ensembl"/>
        </authorList>
    </citation>
    <scope>IDENTIFICATION</scope>
</reference>
<name>A0A8C6QI30_NANGA</name>
<dbReference type="GeneTree" id="ENSGT00940000156808"/>
<dbReference type="GO" id="GO:0004620">
    <property type="term" value="F:phospholipase activity"/>
    <property type="evidence" value="ECO:0007669"/>
    <property type="project" value="TreeGrafter"/>
</dbReference>
<dbReference type="Ensembl" id="ENSNGAT00000004797.1">
    <property type="protein sequence ID" value="ENSNGAP00000003377.1"/>
    <property type="gene ID" value="ENSNGAG00000003809.1"/>
</dbReference>
<dbReference type="PANTHER" id="PTHR23509:SF7">
    <property type="entry name" value="PHOSPHOLIPASE DDHD2"/>
    <property type="match status" value="1"/>
</dbReference>
<dbReference type="InterPro" id="IPR057825">
    <property type="entry name" value="WWE_SEC23-DDH2"/>
</dbReference>
<keyword evidence="3" id="KW-1185">Reference proteome</keyword>
<dbReference type="Proteomes" id="UP000694381">
    <property type="component" value="Unassembled WGS sequence"/>
</dbReference>
<dbReference type="PROSITE" id="PS50918">
    <property type="entry name" value="WWE"/>
    <property type="match status" value="1"/>
</dbReference>
<reference evidence="2" key="2">
    <citation type="submission" date="2025-09" db="UniProtKB">
        <authorList>
            <consortium name="Ensembl"/>
        </authorList>
    </citation>
    <scope>IDENTIFICATION</scope>
</reference>
<evidence type="ECO:0000313" key="2">
    <source>
        <dbReference type="Ensembl" id="ENSNGAP00000003377.1"/>
    </source>
</evidence>
<dbReference type="Pfam" id="PF23464">
    <property type="entry name" value="WWE_3"/>
    <property type="match status" value="1"/>
</dbReference>
<feature type="domain" description="WWE" evidence="1">
    <location>
        <begin position="1"/>
        <end position="81"/>
    </location>
</feature>
<evidence type="ECO:0000313" key="3">
    <source>
        <dbReference type="Proteomes" id="UP000694381"/>
    </source>
</evidence>
<proteinExistence type="predicted"/>
<evidence type="ECO:0000259" key="1">
    <source>
        <dbReference type="PROSITE" id="PS50918"/>
    </source>
</evidence>
<dbReference type="Pfam" id="PF02825">
    <property type="entry name" value="WWE"/>
    <property type="match status" value="1"/>
</dbReference>
<dbReference type="GO" id="GO:0004806">
    <property type="term" value="F:triacylglycerol lipase activity"/>
    <property type="evidence" value="ECO:0007669"/>
    <property type="project" value="TreeGrafter"/>
</dbReference>
<organism evidence="2 3">
    <name type="scientific">Nannospalax galili</name>
    <name type="common">Northern Israeli blind subterranean mole rat</name>
    <name type="synonym">Spalax galili</name>
    <dbReference type="NCBI Taxonomy" id="1026970"/>
    <lineage>
        <taxon>Eukaryota</taxon>
        <taxon>Metazoa</taxon>
        <taxon>Chordata</taxon>
        <taxon>Craniata</taxon>
        <taxon>Vertebrata</taxon>
        <taxon>Euteleostomi</taxon>
        <taxon>Mammalia</taxon>
        <taxon>Eutheria</taxon>
        <taxon>Euarchontoglires</taxon>
        <taxon>Glires</taxon>
        <taxon>Rodentia</taxon>
        <taxon>Myomorpha</taxon>
        <taxon>Muroidea</taxon>
        <taxon>Spalacidae</taxon>
        <taxon>Spalacinae</taxon>
        <taxon>Nannospalax</taxon>
    </lineage>
</organism>
<sequence>MDVGSLYELVSPHWLYCKIIDSKEIWIPFNSEDSQQLEDAYGSGKGCNGRVFPTNGGGYDVHLGERMRYTVSGMKYKDNKYVPSSESFSQVLEKTYILAVTLDEWKKKRESANKEIIILHNPKIDPNYKFPTCKGFFNIYHLLILWPIGLNQWWSQK</sequence>